<dbReference type="AlphaFoldDB" id="A0A8J4U8B4"/>
<name>A0A8J4U8B4_CLAMG</name>
<organism evidence="1 2">
    <name type="scientific">Clarias magur</name>
    <name type="common">Asian catfish</name>
    <name type="synonym">Macropteronotus magur</name>
    <dbReference type="NCBI Taxonomy" id="1594786"/>
    <lineage>
        <taxon>Eukaryota</taxon>
        <taxon>Metazoa</taxon>
        <taxon>Chordata</taxon>
        <taxon>Craniata</taxon>
        <taxon>Vertebrata</taxon>
        <taxon>Euteleostomi</taxon>
        <taxon>Actinopterygii</taxon>
        <taxon>Neopterygii</taxon>
        <taxon>Teleostei</taxon>
        <taxon>Ostariophysi</taxon>
        <taxon>Siluriformes</taxon>
        <taxon>Clariidae</taxon>
        <taxon>Clarias</taxon>
    </lineage>
</organism>
<accession>A0A8J4U8B4</accession>
<evidence type="ECO:0000313" key="2">
    <source>
        <dbReference type="Proteomes" id="UP000727407"/>
    </source>
</evidence>
<proteinExistence type="predicted"/>
<evidence type="ECO:0000313" key="1">
    <source>
        <dbReference type="EMBL" id="KAF5907144.1"/>
    </source>
</evidence>
<gene>
    <name evidence="1" type="ORF">DAT39_003246</name>
</gene>
<comment type="caution">
    <text evidence="1">The sequence shown here is derived from an EMBL/GenBank/DDBJ whole genome shotgun (WGS) entry which is preliminary data.</text>
</comment>
<reference evidence="1" key="1">
    <citation type="submission" date="2020-07" db="EMBL/GenBank/DDBJ databases">
        <title>Clarias magur genome sequencing, assembly and annotation.</title>
        <authorList>
            <person name="Kushwaha B."/>
            <person name="Kumar R."/>
            <person name="Das P."/>
            <person name="Joshi C.G."/>
            <person name="Kumar D."/>
            <person name="Nagpure N.S."/>
            <person name="Pandey M."/>
            <person name="Agarwal S."/>
            <person name="Srivastava S."/>
            <person name="Singh M."/>
            <person name="Sahoo L."/>
            <person name="Jayasankar P."/>
            <person name="Meher P.K."/>
            <person name="Koringa P.G."/>
            <person name="Iquebal M.A."/>
            <person name="Das S.P."/>
            <person name="Bit A."/>
            <person name="Patnaik S."/>
            <person name="Patel N."/>
            <person name="Shah T.M."/>
            <person name="Hinsu A."/>
            <person name="Jena J.K."/>
        </authorList>
    </citation>
    <scope>NUCLEOTIDE SEQUENCE</scope>
    <source>
        <strain evidence="1">CIFAMagur01</strain>
        <tissue evidence="1">Testis</tissue>
    </source>
</reference>
<sequence>MLTLCTPTEVLLSHGQGPELPMWHNTRCHLLMILALSEHQPMNTWSFESTAE</sequence>
<protein>
    <submittedName>
        <fullName evidence="1">Uncharacterized protein</fullName>
    </submittedName>
</protein>
<dbReference type="Proteomes" id="UP000727407">
    <property type="component" value="Unassembled WGS sequence"/>
</dbReference>
<dbReference type="EMBL" id="QNUK01000025">
    <property type="protein sequence ID" value="KAF5907144.1"/>
    <property type="molecule type" value="Genomic_DNA"/>
</dbReference>
<keyword evidence="2" id="KW-1185">Reference proteome</keyword>